<keyword evidence="1" id="KW-1133">Transmembrane helix</keyword>
<keyword evidence="1" id="KW-0812">Transmembrane</keyword>
<dbReference type="InterPro" id="IPR045121">
    <property type="entry name" value="CoAse"/>
</dbReference>
<reference evidence="3" key="2">
    <citation type="journal article" date="2022" name="Elife">
        <title>Obligate sexual reproduction of a homothallic fungus closely related to the Cryptococcus pathogenic species complex.</title>
        <authorList>
            <person name="Passer A.R."/>
            <person name="Clancey S.A."/>
            <person name="Shea T."/>
            <person name="David-Palma M."/>
            <person name="Averette A.F."/>
            <person name="Boekhout T."/>
            <person name="Porcel B.M."/>
            <person name="Nowrousian M."/>
            <person name="Cuomo C.A."/>
            <person name="Sun S."/>
            <person name="Heitman J."/>
            <person name="Coelho M.A."/>
        </authorList>
    </citation>
    <scope>NUCLEOTIDE SEQUENCE</scope>
    <source>
        <strain evidence="3">CBS 7841</strain>
    </source>
</reference>
<dbReference type="InterPro" id="IPR000086">
    <property type="entry name" value="NUDIX_hydrolase_dom"/>
</dbReference>
<dbReference type="SUPFAM" id="SSF55811">
    <property type="entry name" value="Nudix"/>
    <property type="match status" value="1"/>
</dbReference>
<accession>A0AAJ8JS30</accession>
<dbReference type="PANTHER" id="PTHR12992">
    <property type="entry name" value="NUDIX HYDROLASE"/>
    <property type="match status" value="1"/>
</dbReference>
<protein>
    <recommendedName>
        <fullName evidence="2">Nudix hydrolase domain-containing protein</fullName>
    </recommendedName>
</protein>
<proteinExistence type="predicted"/>
<dbReference type="KEGG" id="cdep:91086716"/>
<dbReference type="InterPro" id="IPR015797">
    <property type="entry name" value="NUDIX_hydrolase-like_dom_sf"/>
</dbReference>
<organism evidence="3 4">
    <name type="scientific">Cryptococcus depauperatus CBS 7841</name>
    <dbReference type="NCBI Taxonomy" id="1295531"/>
    <lineage>
        <taxon>Eukaryota</taxon>
        <taxon>Fungi</taxon>
        <taxon>Dikarya</taxon>
        <taxon>Basidiomycota</taxon>
        <taxon>Agaricomycotina</taxon>
        <taxon>Tremellomycetes</taxon>
        <taxon>Tremellales</taxon>
        <taxon>Cryptococcaceae</taxon>
        <taxon>Cryptococcus</taxon>
    </lineage>
</organism>
<dbReference type="PANTHER" id="PTHR12992:SF44">
    <property type="entry name" value="NUDIX HYDROLASE DOMAIN-CONTAINING PROTEIN"/>
    <property type="match status" value="1"/>
</dbReference>
<reference evidence="3" key="3">
    <citation type="submission" date="2024-01" db="EMBL/GenBank/DDBJ databases">
        <authorList>
            <person name="Coelho M.A."/>
            <person name="David-Palma M."/>
            <person name="Shea T."/>
            <person name="Sun S."/>
            <person name="Cuomo C.A."/>
            <person name="Heitman J."/>
        </authorList>
    </citation>
    <scope>NUCLEOTIDE SEQUENCE</scope>
    <source>
        <strain evidence="3">CBS 7841</strain>
    </source>
</reference>
<reference evidence="3" key="1">
    <citation type="submission" date="2016-06" db="EMBL/GenBank/DDBJ databases">
        <authorList>
            <person name="Cuomo C."/>
            <person name="Litvintseva A."/>
            <person name="Heitman J."/>
            <person name="Chen Y."/>
            <person name="Sun S."/>
            <person name="Springer D."/>
            <person name="Dromer F."/>
            <person name="Young S."/>
            <person name="Zeng Q."/>
            <person name="Chapman S."/>
            <person name="Gujja S."/>
            <person name="Saif S."/>
            <person name="Birren B."/>
        </authorList>
    </citation>
    <scope>NUCLEOTIDE SEQUENCE</scope>
    <source>
        <strain evidence="3">CBS 7841</strain>
    </source>
</reference>
<dbReference type="GO" id="GO:0010945">
    <property type="term" value="F:coenzyme A diphosphatase activity"/>
    <property type="evidence" value="ECO:0007669"/>
    <property type="project" value="InterPro"/>
</dbReference>
<dbReference type="Gene3D" id="3.90.79.10">
    <property type="entry name" value="Nucleoside Triphosphate Pyrophosphohydrolase"/>
    <property type="match status" value="1"/>
</dbReference>
<gene>
    <name evidence="3" type="ORF">L203_102504</name>
</gene>
<dbReference type="RefSeq" id="XP_066068026.1">
    <property type="nucleotide sequence ID" value="XM_066211929.1"/>
</dbReference>
<evidence type="ECO:0000259" key="2">
    <source>
        <dbReference type="PROSITE" id="PS51462"/>
    </source>
</evidence>
<name>A0AAJ8JS30_9TREE</name>
<dbReference type="EMBL" id="CP143786">
    <property type="protein sequence ID" value="WVN87326.1"/>
    <property type="molecule type" value="Genomic_DNA"/>
</dbReference>
<dbReference type="CDD" id="cd03426">
    <property type="entry name" value="NUDIX_CoAse_Nudt7"/>
    <property type="match status" value="1"/>
</dbReference>
<dbReference type="PROSITE" id="PS51462">
    <property type="entry name" value="NUDIX"/>
    <property type="match status" value="1"/>
</dbReference>
<dbReference type="Pfam" id="PF00293">
    <property type="entry name" value="NUDIX"/>
    <property type="match status" value="1"/>
</dbReference>
<feature type="transmembrane region" description="Helical" evidence="1">
    <location>
        <begin position="448"/>
        <end position="471"/>
    </location>
</feature>
<evidence type="ECO:0000313" key="4">
    <source>
        <dbReference type="Proteomes" id="UP000094043"/>
    </source>
</evidence>
<dbReference type="Proteomes" id="UP000094043">
    <property type="component" value="Chromosome 3"/>
</dbReference>
<evidence type="ECO:0000313" key="3">
    <source>
        <dbReference type="EMBL" id="WVN87326.1"/>
    </source>
</evidence>
<sequence>MSEPAASSVIKLFHALNAVPTRLIQSPPTQSRRASVAIIIRFRPATRFVFQGAEPAGYNGSAAILRDQWGEGYQLEDFMRLPWVNDPETIPEVLFIRRASPLSSASSSSASTHHRWASHIAFPGGRQEPDDQSAYYTALRETWEEIGLDLAEKEFLNVGRLDEREVTTSLGKRLLMILSPFGKTSPFTPKPEIQANEISSIHWIPLSLLTPPFSPSRWSQVDIDISTRLSPKNKLIRWCLRNLIGKMKFGCLLLPDEPWATAENFDRSNFNENLEGSGSWTNQADGSRVLRLWGLTLGMTLDLISHLPSAPSKIFLSDPEPLSSKLGLSNVELSPCSIPRTPVTVHSSFEDQWETAKKALDESKLKGSGLKLKIKGKRPGIGPYMTAVFPTFTYPDVNFWIYVFSRRYCQVIRSWELSMQQHPPRISDRRINWSGQALATFYSAVRQALIVAIALRAFCVGSGVIGAGWWITKLLGGRKV</sequence>
<keyword evidence="1" id="KW-0472">Membrane</keyword>
<feature type="domain" description="Nudix hydrolase" evidence="2">
    <location>
        <begin position="56"/>
        <end position="227"/>
    </location>
</feature>
<keyword evidence="4" id="KW-1185">Reference proteome</keyword>
<dbReference type="GeneID" id="91086716"/>
<dbReference type="AlphaFoldDB" id="A0AAJ8JS30"/>
<evidence type="ECO:0000256" key="1">
    <source>
        <dbReference type="SAM" id="Phobius"/>
    </source>
</evidence>